<dbReference type="GeneID" id="85317332"/>
<name>A0AA40AX29_9PEZI</name>
<proteinExistence type="predicted"/>
<accession>A0AA40AX29</accession>
<keyword evidence="3" id="KW-1185">Reference proteome</keyword>
<dbReference type="RefSeq" id="XP_060299476.1">
    <property type="nucleotide sequence ID" value="XM_060434062.1"/>
</dbReference>
<sequence length="98" mass="10888">MIAFVLLSLLDICCGSGCQPRPYSQEVATPLHLHSLIKFLRKASVIPDLDALYVSSHPVRTVNALKHHDKSRTSSWNTRICCPLPPVVHSEQKMRGLG</sequence>
<dbReference type="Proteomes" id="UP001172101">
    <property type="component" value="Unassembled WGS sequence"/>
</dbReference>
<protein>
    <recommendedName>
        <fullName evidence="4">Secreted protein</fullName>
    </recommendedName>
</protein>
<feature type="chain" id="PRO_5041446680" description="Secreted protein" evidence="1">
    <location>
        <begin position="16"/>
        <end position="98"/>
    </location>
</feature>
<feature type="signal peptide" evidence="1">
    <location>
        <begin position="1"/>
        <end position="15"/>
    </location>
</feature>
<evidence type="ECO:0000256" key="1">
    <source>
        <dbReference type="SAM" id="SignalP"/>
    </source>
</evidence>
<reference evidence="2" key="1">
    <citation type="submission" date="2023-06" db="EMBL/GenBank/DDBJ databases">
        <title>Genome-scale phylogeny and comparative genomics of the fungal order Sordariales.</title>
        <authorList>
            <consortium name="Lawrence Berkeley National Laboratory"/>
            <person name="Hensen N."/>
            <person name="Bonometti L."/>
            <person name="Westerberg I."/>
            <person name="Brannstrom I.O."/>
            <person name="Guillou S."/>
            <person name="Cros-Aarteil S."/>
            <person name="Calhoun S."/>
            <person name="Haridas S."/>
            <person name="Kuo A."/>
            <person name="Mondo S."/>
            <person name="Pangilinan J."/>
            <person name="Riley R."/>
            <person name="LaButti K."/>
            <person name="Andreopoulos B."/>
            <person name="Lipzen A."/>
            <person name="Chen C."/>
            <person name="Yanf M."/>
            <person name="Daum C."/>
            <person name="Ng V."/>
            <person name="Clum A."/>
            <person name="Steindorff A."/>
            <person name="Ohm R."/>
            <person name="Martin F."/>
            <person name="Silar P."/>
            <person name="Natvig D."/>
            <person name="Lalanne C."/>
            <person name="Gautier V."/>
            <person name="Ament-velasquez S.L."/>
            <person name="Kruys A."/>
            <person name="Hutchinson M.I."/>
            <person name="Powell A.J."/>
            <person name="Barry K."/>
            <person name="Miller A.N."/>
            <person name="Grigoriev I.V."/>
            <person name="Debuchy R."/>
            <person name="Gladieux P."/>
            <person name="Thoren M.H."/>
            <person name="Johannesson H."/>
        </authorList>
    </citation>
    <scope>NUCLEOTIDE SEQUENCE</scope>
    <source>
        <strain evidence="2">SMH2392-1A</strain>
    </source>
</reference>
<keyword evidence="1" id="KW-0732">Signal</keyword>
<dbReference type="AlphaFoldDB" id="A0AA40AX29"/>
<evidence type="ECO:0008006" key="4">
    <source>
        <dbReference type="Google" id="ProtNLM"/>
    </source>
</evidence>
<gene>
    <name evidence="2" type="ORF">B0T26DRAFT_263314</name>
</gene>
<evidence type="ECO:0000313" key="2">
    <source>
        <dbReference type="EMBL" id="KAK0723552.1"/>
    </source>
</evidence>
<evidence type="ECO:0000313" key="3">
    <source>
        <dbReference type="Proteomes" id="UP001172101"/>
    </source>
</evidence>
<dbReference type="EMBL" id="JAUIRO010000003">
    <property type="protein sequence ID" value="KAK0723552.1"/>
    <property type="molecule type" value="Genomic_DNA"/>
</dbReference>
<organism evidence="2 3">
    <name type="scientific">Lasiosphaeria miniovina</name>
    <dbReference type="NCBI Taxonomy" id="1954250"/>
    <lineage>
        <taxon>Eukaryota</taxon>
        <taxon>Fungi</taxon>
        <taxon>Dikarya</taxon>
        <taxon>Ascomycota</taxon>
        <taxon>Pezizomycotina</taxon>
        <taxon>Sordariomycetes</taxon>
        <taxon>Sordariomycetidae</taxon>
        <taxon>Sordariales</taxon>
        <taxon>Lasiosphaeriaceae</taxon>
        <taxon>Lasiosphaeria</taxon>
    </lineage>
</organism>
<comment type="caution">
    <text evidence="2">The sequence shown here is derived from an EMBL/GenBank/DDBJ whole genome shotgun (WGS) entry which is preliminary data.</text>
</comment>